<name>A0A6N7VZ65_ACIFE</name>
<keyword evidence="9 13" id="KW-1133">Transmembrane helix</keyword>
<feature type="transmembrane region" description="Helical" evidence="13">
    <location>
        <begin position="350"/>
        <end position="374"/>
    </location>
</feature>
<feature type="transmembrane region" description="Helical" evidence="13">
    <location>
        <begin position="238"/>
        <end position="260"/>
    </location>
</feature>
<dbReference type="GO" id="GO:0015297">
    <property type="term" value="F:antiporter activity"/>
    <property type="evidence" value="ECO:0007669"/>
    <property type="project" value="UniProtKB-KW"/>
</dbReference>
<feature type="transmembrane region" description="Helical" evidence="13">
    <location>
        <begin position="309"/>
        <end position="330"/>
    </location>
</feature>
<keyword evidence="5" id="KW-0813">Transport</keyword>
<evidence type="ECO:0000256" key="6">
    <source>
        <dbReference type="ARBA" id="ARBA00022449"/>
    </source>
</evidence>
<dbReference type="GO" id="GO:0006811">
    <property type="term" value="P:monoatomic ion transport"/>
    <property type="evidence" value="ECO:0007669"/>
    <property type="project" value="UniProtKB-KW"/>
</dbReference>
<dbReference type="AlphaFoldDB" id="A0A6N7VZ65"/>
<comment type="similarity">
    <text evidence="3">Belongs to the multi antimicrobial extrusion (MATE) (TC 2.A.66.1) family.</text>
</comment>
<evidence type="ECO:0000313" key="15">
    <source>
        <dbReference type="Proteomes" id="UP000441455"/>
    </source>
</evidence>
<feature type="transmembrane region" description="Helical" evidence="13">
    <location>
        <begin position="93"/>
        <end position="114"/>
    </location>
</feature>
<evidence type="ECO:0000256" key="7">
    <source>
        <dbReference type="ARBA" id="ARBA00022475"/>
    </source>
</evidence>
<evidence type="ECO:0000256" key="5">
    <source>
        <dbReference type="ARBA" id="ARBA00022448"/>
    </source>
</evidence>
<dbReference type="EMBL" id="VULN01000001">
    <property type="protein sequence ID" value="MSS81178.1"/>
    <property type="molecule type" value="Genomic_DNA"/>
</dbReference>
<comment type="function">
    <text evidence="1">Multidrug efflux pump.</text>
</comment>
<dbReference type="OrthoDB" id="9776324at2"/>
<feature type="transmembrane region" description="Helical" evidence="13">
    <location>
        <begin position="134"/>
        <end position="152"/>
    </location>
</feature>
<dbReference type="NCBIfam" id="TIGR00797">
    <property type="entry name" value="matE"/>
    <property type="match status" value="1"/>
</dbReference>
<dbReference type="Proteomes" id="UP000441455">
    <property type="component" value="Unassembled WGS sequence"/>
</dbReference>
<dbReference type="CDD" id="cd13138">
    <property type="entry name" value="MATE_yoeA_like"/>
    <property type="match status" value="1"/>
</dbReference>
<dbReference type="GO" id="GO:0005886">
    <property type="term" value="C:plasma membrane"/>
    <property type="evidence" value="ECO:0007669"/>
    <property type="project" value="UniProtKB-SubCell"/>
</dbReference>
<evidence type="ECO:0000256" key="8">
    <source>
        <dbReference type="ARBA" id="ARBA00022692"/>
    </source>
</evidence>
<dbReference type="InterPro" id="IPR050222">
    <property type="entry name" value="MATE_MdtK"/>
</dbReference>
<feature type="transmembrane region" description="Helical" evidence="13">
    <location>
        <begin position="266"/>
        <end position="288"/>
    </location>
</feature>
<evidence type="ECO:0000256" key="3">
    <source>
        <dbReference type="ARBA" id="ARBA00010199"/>
    </source>
</evidence>
<dbReference type="GO" id="GO:0042910">
    <property type="term" value="F:xenobiotic transmembrane transporter activity"/>
    <property type="evidence" value="ECO:0007669"/>
    <property type="project" value="InterPro"/>
</dbReference>
<feature type="transmembrane region" description="Helical" evidence="13">
    <location>
        <begin position="48"/>
        <end position="81"/>
    </location>
</feature>
<dbReference type="PIRSF" id="PIRSF006603">
    <property type="entry name" value="DinF"/>
    <property type="match status" value="1"/>
</dbReference>
<dbReference type="Pfam" id="PF01554">
    <property type="entry name" value="MatE"/>
    <property type="match status" value="2"/>
</dbReference>
<evidence type="ECO:0000256" key="4">
    <source>
        <dbReference type="ARBA" id="ARBA00020268"/>
    </source>
</evidence>
<dbReference type="PANTHER" id="PTHR43298">
    <property type="entry name" value="MULTIDRUG RESISTANCE PROTEIN NORM-RELATED"/>
    <property type="match status" value="1"/>
</dbReference>
<keyword evidence="6" id="KW-0050">Antiport</keyword>
<dbReference type="PANTHER" id="PTHR43298:SF2">
    <property type="entry name" value="FMN_FAD EXPORTER YEEO-RELATED"/>
    <property type="match status" value="1"/>
</dbReference>
<comment type="subcellular location">
    <subcellularLocation>
        <location evidence="2">Cell membrane</location>
        <topology evidence="2">Multi-pass membrane protein</topology>
    </subcellularLocation>
</comment>
<accession>A0A6N7VZ65</accession>
<feature type="transmembrane region" description="Helical" evidence="13">
    <location>
        <begin position="164"/>
        <end position="184"/>
    </location>
</feature>
<dbReference type="InterPro" id="IPR002528">
    <property type="entry name" value="MATE_fam"/>
</dbReference>
<keyword evidence="8 13" id="KW-0812">Transmembrane</keyword>
<evidence type="ECO:0000256" key="12">
    <source>
        <dbReference type="ARBA" id="ARBA00031636"/>
    </source>
</evidence>
<keyword evidence="11 13" id="KW-0472">Membrane</keyword>
<feature type="transmembrane region" description="Helical" evidence="13">
    <location>
        <begin position="12"/>
        <end position="28"/>
    </location>
</feature>
<evidence type="ECO:0000256" key="10">
    <source>
        <dbReference type="ARBA" id="ARBA00023065"/>
    </source>
</evidence>
<reference evidence="14 15" key="1">
    <citation type="submission" date="2019-08" db="EMBL/GenBank/DDBJ databases">
        <title>In-depth cultivation of the pig gut microbiome towards novel bacterial diversity and tailored functional studies.</title>
        <authorList>
            <person name="Wylensek D."/>
            <person name="Hitch T.C.A."/>
            <person name="Clavel T."/>
        </authorList>
    </citation>
    <scope>NUCLEOTIDE SEQUENCE [LARGE SCALE GENOMIC DNA]</scope>
    <source>
        <strain evidence="14 15">WCA-389-WT-5B</strain>
    </source>
</reference>
<evidence type="ECO:0000256" key="11">
    <source>
        <dbReference type="ARBA" id="ARBA00023136"/>
    </source>
</evidence>
<evidence type="ECO:0000256" key="2">
    <source>
        <dbReference type="ARBA" id="ARBA00004651"/>
    </source>
</evidence>
<dbReference type="InterPro" id="IPR048279">
    <property type="entry name" value="MdtK-like"/>
</dbReference>
<gene>
    <name evidence="14" type="ORF">FX155_00865</name>
</gene>
<evidence type="ECO:0000256" key="9">
    <source>
        <dbReference type="ARBA" id="ARBA00022989"/>
    </source>
</evidence>
<feature type="transmembrane region" description="Helical" evidence="13">
    <location>
        <begin position="196"/>
        <end position="217"/>
    </location>
</feature>
<keyword evidence="10" id="KW-0406">Ion transport</keyword>
<organism evidence="14 15">
    <name type="scientific">Acidaminococcus fermentans</name>
    <dbReference type="NCBI Taxonomy" id="905"/>
    <lineage>
        <taxon>Bacteria</taxon>
        <taxon>Bacillati</taxon>
        <taxon>Bacillota</taxon>
        <taxon>Negativicutes</taxon>
        <taxon>Acidaminococcales</taxon>
        <taxon>Acidaminococcaceae</taxon>
        <taxon>Acidaminococcus</taxon>
    </lineage>
</organism>
<sequence length="444" mass="48363">MERDYLVTDRPMKALFVFSLPMILGNFFQQLYNTVDSAIVGRYVGEQALAAVGASYALTTVFISIAIGGGLGASVLVSRFFGAHAYDRMKESIYTAFVAFLVLSTVLGAFGYVSSRQIMAWLKTPAESLAMADVYLQIYFLGLPFLFMYNIISATFNALGKSRYPLVFLIFSSLLNVGLDIYMVRNLGWGVAGAAWATLISQGISAVLSYGVFLRLIRPLGQAPRYFSLDLFRKMGSIALPSILQQSIVSIGMMLVQSVVNSFGAAALAGFSAAMRIQYCCTVPMSAIGNAMSPYTGQNLGAGRKERVIEGYHSANKLVVLYALVILVVLEGWNEPIIRFFLGDKASPTALATGTSFLQFVGFFISLIGFKMAVDGVLRGAGDMKLFTLANLTNLALRVVISVTLAPLFGIQMVWMAEPAGWAANWAISYYEYRTGKWEGKVKV</sequence>
<feature type="transmembrane region" description="Helical" evidence="13">
    <location>
        <begin position="395"/>
        <end position="415"/>
    </location>
</feature>
<keyword evidence="7" id="KW-1003">Cell membrane</keyword>
<evidence type="ECO:0000256" key="13">
    <source>
        <dbReference type="SAM" id="Phobius"/>
    </source>
</evidence>
<proteinExistence type="inferred from homology"/>
<evidence type="ECO:0000313" key="14">
    <source>
        <dbReference type="EMBL" id="MSS81178.1"/>
    </source>
</evidence>
<comment type="caution">
    <text evidence="14">The sequence shown here is derived from an EMBL/GenBank/DDBJ whole genome shotgun (WGS) entry which is preliminary data.</text>
</comment>
<evidence type="ECO:0000256" key="1">
    <source>
        <dbReference type="ARBA" id="ARBA00003408"/>
    </source>
</evidence>
<protein>
    <recommendedName>
        <fullName evidence="4">Probable multidrug resistance protein NorM</fullName>
    </recommendedName>
    <alternativeName>
        <fullName evidence="12">Multidrug-efflux transporter</fullName>
    </alternativeName>
</protein>